<proteinExistence type="predicted"/>
<name>A0A1S8X4L4_OPIVI</name>
<gene>
    <name evidence="1" type="ORF">X801_02451</name>
</gene>
<protein>
    <submittedName>
        <fullName evidence="1">Uncharacterized protein</fullName>
    </submittedName>
</protein>
<evidence type="ECO:0000313" key="1">
    <source>
        <dbReference type="EMBL" id="OON21652.1"/>
    </source>
</evidence>
<organism evidence="1 2">
    <name type="scientific">Opisthorchis viverrini</name>
    <name type="common">Southeast Asian liver fluke</name>
    <dbReference type="NCBI Taxonomy" id="6198"/>
    <lineage>
        <taxon>Eukaryota</taxon>
        <taxon>Metazoa</taxon>
        <taxon>Spiralia</taxon>
        <taxon>Lophotrochozoa</taxon>
        <taxon>Platyhelminthes</taxon>
        <taxon>Trematoda</taxon>
        <taxon>Digenea</taxon>
        <taxon>Opisthorchiida</taxon>
        <taxon>Opisthorchiata</taxon>
        <taxon>Opisthorchiidae</taxon>
        <taxon>Opisthorchis</taxon>
    </lineage>
</organism>
<keyword evidence="2" id="KW-1185">Reference proteome</keyword>
<sequence length="145" mass="16688">MLWRTAHLAQSIKRHNYPGEAFRRKSHVDSNTAVHTEMVTLSTPFPMVQQMATMTDPVVSTLSKDCIQHDEHGRESCNLRSSKNMYNAKDPDCSPLPEDLACHWLAGHTQSHHFCSKRTQCVRLSVYHGPHYECLRKQCTPTYTY</sequence>
<evidence type="ECO:0000313" key="2">
    <source>
        <dbReference type="Proteomes" id="UP000243686"/>
    </source>
</evidence>
<dbReference type="Proteomes" id="UP000243686">
    <property type="component" value="Unassembled WGS sequence"/>
</dbReference>
<accession>A0A1S8X4L4</accession>
<dbReference type="AlphaFoldDB" id="A0A1S8X4L4"/>
<dbReference type="EMBL" id="KV892045">
    <property type="protein sequence ID" value="OON21652.1"/>
    <property type="molecule type" value="Genomic_DNA"/>
</dbReference>
<reference evidence="1 2" key="1">
    <citation type="submission" date="2015-03" db="EMBL/GenBank/DDBJ databases">
        <title>Draft genome of the nematode, Opisthorchis viverrini.</title>
        <authorList>
            <person name="Mitreva M."/>
        </authorList>
    </citation>
    <scope>NUCLEOTIDE SEQUENCE [LARGE SCALE GENOMIC DNA]</scope>
    <source>
        <strain evidence="1">Khon Kaen</strain>
    </source>
</reference>